<dbReference type="InterPro" id="IPR017441">
    <property type="entry name" value="Protein_kinase_ATP_BS"/>
</dbReference>
<dbReference type="PROSITE" id="PS00107">
    <property type="entry name" value="PROTEIN_KINASE_ATP"/>
    <property type="match status" value="1"/>
</dbReference>
<sequence length="504" mass="57440">MRDLFSPTQVYHVLEEVGRGTFGTVFKCLRRGRNGQLVVAVKRLTLDRHSYRGIRNELKLLRAVCSDEDSSTKCHIVRFFEEFSDLSHQYLVFEMLEKSLHQLQSESGFRPMAVRNIRVITDQMLKALQKLKELGVVHADVKPENIMLVHHSRFPFRVKLIDFGRADILSKVRSVRAPYIQSRYYRAPEVLLGLPFSEKVDMWSLGCVMSELYLGWPLYPGDSEMQQVSYICKTQGLPHESLLHSASKTHLFFKRNMRTGAAQWQLKADGKQDRRKYLLSSLDQLSDMDAREREPGLLWKDTEAEESDRRCMVNLLKRILTLGSRWRISPERALGHAFLTLEHLVARSAQFSSYHRSATLAMEQALLQLPKHVIPQPPPHPAHHHRPNKQPCCSREPRTCHPPRPGPLSQAENQPQGSRVQPPESPCQPGNESEDQRAETDDDQSPSRSEESVRCGSEVGGARSHGRHSEFLGRTWDPDITPVVLGCLTTAPTSPATNGPTQRR</sequence>
<dbReference type="Proteomes" id="UP001148018">
    <property type="component" value="Unassembled WGS sequence"/>
</dbReference>
<proteinExistence type="predicted"/>
<comment type="caution">
    <text evidence="9">The sequence shown here is derived from an EMBL/GenBank/DDBJ whole genome shotgun (WGS) entry which is preliminary data.</text>
</comment>
<dbReference type="Gene3D" id="1.10.510.10">
    <property type="entry name" value="Transferase(Phosphotransferase) domain 1"/>
    <property type="match status" value="1"/>
</dbReference>
<accession>A0A9Q0I9P3</accession>
<dbReference type="PANTHER" id="PTHR24058">
    <property type="entry name" value="DUAL SPECIFICITY PROTEIN KINASE"/>
    <property type="match status" value="1"/>
</dbReference>
<dbReference type="InterPro" id="IPR011009">
    <property type="entry name" value="Kinase-like_dom_sf"/>
</dbReference>
<feature type="binding site" evidence="6">
    <location>
        <position position="42"/>
    </location>
    <ligand>
        <name>ATP</name>
        <dbReference type="ChEBI" id="CHEBI:30616"/>
    </ligand>
</feature>
<dbReference type="InterPro" id="IPR050494">
    <property type="entry name" value="Ser_Thr_dual-spec_kinase"/>
</dbReference>
<dbReference type="InterPro" id="IPR000719">
    <property type="entry name" value="Prot_kinase_dom"/>
</dbReference>
<keyword evidence="3 6" id="KW-0547">Nucleotide-binding</keyword>
<dbReference type="OrthoDB" id="437530at2759"/>
<evidence type="ECO:0000256" key="4">
    <source>
        <dbReference type="ARBA" id="ARBA00022777"/>
    </source>
</evidence>
<dbReference type="GO" id="GO:0005524">
    <property type="term" value="F:ATP binding"/>
    <property type="evidence" value="ECO:0007669"/>
    <property type="project" value="UniProtKB-UniRule"/>
</dbReference>
<evidence type="ECO:0000256" key="5">
    <source>
        <dbReference type="ARBA" id="ARBA00022840"/>
    </source>
</evidence>
<keyword evidence="5 6" id="KW-0067">ATP-binding</keyword>
<feature type="region of interest" description="Disordered" evidence="7">
    <location>
        <begin position="372"/>
        <end position="478"/>
    </location>
</feature>
<keyword evidence="4" id="KW-0418">Kinase</keyword>
<evidence type="ECO:0000256" key="6">
    <source>
        <dbReference type="PROSITE-ProRule" id="PRU10141"/>
    </source>
</evidence>
<dbReference type="AlphaFoldDB" id="A0A9Q0I9P3"/>
<dbReference type="Gene3D" id="3.30.200.20">
    <property type="entry name" value="Phosphorylase Kinase, domain 1"/>
    <property type="match status" value="1"/>
</dbReference>
<dbReference type="PROSITE" id="PS50011">
    <property type="entry name" value="PROTEIN_KINASE_DOM"/>
    <property type="match status" value="1"/>
</dbReference>
<dbReference type="PANTHER" id="PTHR24058:SF46">
    <property type="entry name" value="HOMEODOMAIN-INTERACTING PROTEIN KINASE 4"/>
    <property type="match status" value="1"/>
</dbReference>
<evidence type="ECO:0000256" key="7">
    <source>
        <dbReference type="SAM" id="MobiDB-lite"/>
    </source>
</evidence>
<feature type="domain" description="Protein kinase" evidence="8">
    <location>
        <begin position="11"/>
        <end position="339"/>
    </location>
</feature>
<evidence type="ECO:0000256" key="3">
    <source>
        <dbReference type="ARBA" id="ARBA00022741"/>
    </source>
</evidence>
<dbReference type="GO" id="GO:0004713">
    <property type="term" value="F:protein tyrosine kinase activity"/>
    <property type="evidence" value="ECO:0007669"/>
    <property type="project" value="TreeGrafter"/>
</dbReference>
<organism evidence="9 10">
    <name type="scientific">Muraenolepis orangiensis</name>
    <name type="common">Patagonian moray cod</name>
    <dbReference type="NCBI Taxonomy" id="630683"/>
    <lineage>
        <taxon>Eukaryota</taxon>
        <taxon>Metazoa</taxon>
        <taxon>Chordata</taxon>
        <taxon>Craniata</taxon>
        <taxon>Vertebrata</taxon>
        <taxon>Euteleostomi</taxon>
        <taxon>Actinopterygii</taxon>
        <taxon>Neopterygii</taxon>
        <taxon>Teleostei</taxon>
        <taxon>Neoteleostei</taxon>
        <taxon>Acanthomorphata</taxon>
        <taxon>Zeiogadaria</taxon>
        <taxon>Gadariae</taxon>
        <taxon>Gadiformes</taxon>
        <taxon>Muraenolepidoidei</taxon>
        <taxon>Muraenolepididae</taxon>
        <taxon>Muraenolepis</taxon>
    </lineage>
</organism>
<evidence type="ECO:0000313" key="10">
    <source>
        <dbReference type="Proteomes" id="UP001148018"/>
    </source>
</evidence>
<dbReference type="EMBL" id="JANIIK010000114">
    <property type="protein sequence ID" value="KAJ3590844.1"/>
    <property type="molecule type" value="Genomic_DNA"/>
</dbReference>
<keyword evidence="1" id="KW-0723">Serine/threonine-protein kinase</keyword>
<dbReference type="GO" id="GO:0005634">
    <property type="term" value="C:nucleus"/>
    <property type="evidence" value="ECO:0007669"/>
    <property type="project" value="TreeGrafter"/>
</dbReference>
<keyword evidence="10" id="KW-1185">Reference proteome</keyword>
<dbReference type="InterPro" id="IPR008271">
    <property type="entry name" value="Ser/Thr_kinase_AS"/>
</dbReference>
<gene>
    <name evidence="9" type="ORF">NHX12_008792</name>
</gene>
<dbReference type="GO" id="GO:0005737">
    <property type="term" value="C:cytoplasm"/>
    <property type="evidence" value="ECO:0007669"/>
    <property type="project" value="TreeGrafter"/>
</dbReference>
<dbReference type="GO" id="GO:0004674">
    <property type="term" value="F:protein serine/threonine kinase activity"/>
    <property type="evidence" value="ECO:0007669"/>
    <property type="project" value="UniProtKB-KW"/>
</dbReference>
<reference evidence="9" key="1">
    <citation type="submission" date="2022-07" db="EMBL/GenBank/DDBJ databases">
        <title>Chromosome-level genome of Muraenolepis orangiensis.</title>
        <authorList>
            <person name="Kim J."/>
        </authorList>
    </citation>
    <scope>NUCLEOTIDE SEQUENCE</scope>
    <source>
        <strain evidence="9">KU_S4_2022</strain>
        <tissue evidence="9">Muscle</tissue>
    </source>
</reference>
<dbReference type="SMART" id="SM00220">
    <property type="entry name" value="S_TKc"/>
    <property type="match status" value="1"/>
</dbReference>
<evidence type="ECO:0000313" key="9">
    <source>
        <dbReference type="EMBL" id="KAJ3590844.1"/>
    </source>
</evidence>
<feature type="compositionally biased region" description="Polar residues" evidence="7">
    <location>
        <begin position="410"/>
        <end position="419"/>
    </location>
</feature>
<evidence type="ECO:0000259" key="8">
    <source>
        <dbReference type="PROSITE" id="PS50011"/>
    </source>
</evidence>
<dbReference type="PROSITE" id="PS00108">
    <property type="entry name" value="PROTEIN_KINASE_ST"/>
    <property type="match status" value="1"/>
</dbReference>
<keyword evidence="2" id="KW-0808">Transferase</keyword>
<name>A0A9Q0I9P3_9TELE</name>
<protein>
    <recommendedName>
        <fullName evidence="8">Protein kinase domain-containing protein</fullName>
    </recommendedName>
</protein>
<evidence type="ECO:0000256" key="2">
    <source>
        <dbReference type="ARBA" id="ARBA00022679"/>
    </source>
</evidence>
<evidence type="ECO:0000256" key="1">
    <source>
        <dbReference type="ARBA" id="ARBA00022527"/>
    </source>
</evidence>
<dbReference type="Pfam" id="PF00069">
    <property type="entry name" value="Pkinase"/>
    <property type="match status" value="1"/>
</dbReference>
<dbReference type="SUPFAM" id="SSF56112">
    <property type="entry name" value="Protein kinase-like (PK-like)"/>
    <property type="match status" value="1"/>
</dbReference>